<accession>A0A2P5ESS4</accession>
<reference evidence="2" key="1">
    <citation type="submission" date="2016-06" db="EMBL/GenBank/DDBJ databases">
        <title>Parallel loss of symbiosis genes in relatives of nitrogen-fixing non-legume Parasponia.</title>
        <authorList>
            <person name="Van Velzen R."/>
            <person name="Holmer R."/>
            <person name="Bu F."/>
            <person name="Rutten L."/>
            <person name="Van Zeijl A."/>
            <person name="Liu W."/>
            <person name="Santuari L."/>
            <person name="Cao Q."/>
            <person name="Sharma T."/>
            <person name="Shen D."/>
            <person name="Roswanjaya Y."/>
            <person name="Wardhani T."/>
            <person name="Kalhor M.S."/>
            <person name="Jansen J."/>
            <person name="Van den Hoogen J."/>
            <person name="Gungor B."/>
            <person name="Hartog M."/>
            <person name="Hontelez J."/>
            <person name="Verver J."/>
            <person name="Yang W.-C."/>
            <person name="Schijlen E."/>
            <person name="Repin R."/>
            <person name="Schilthuizen M."/>
            <person name="Schranz E."/>
            <person name="Heidstra R."/>
            <person name="Miyata K."/>
            <person name="Fedorova E."/>
            <person name="Kohlen W."/>
            <person name="Bisseling T."/>
            <person name="Smit S."/>
            <person name="Geurts R."/>
        </authorList>
    </citation>
    <scope>NUCLEOTIDE SEQUENCE [LARGE SCALE GENOMIC DNA]</scope>
    <source>
        <strain evidence="2">cv. RG33-2</strain>
    </source>
</reference>
<dbReference type="AlphaFoldDB" id="A0A2P5ESS4"/>
<dbReference type="EMBL" id="JXTC01000104">
    <property type="protein sequence ID" value="PON88587.1"/>
    <property type="molecule type" value="Genomic_DNA"/>
</dbReference>
<sequence length="51" mass="5628">MNYMGDMVAVSYGRLEGISTVHQAELSDLRVGLLLTYDRGFSITVAECDVM</sequence>
<dbReference type="InParanoid" id="A0A2P5ESS4"/>
<protein>
    <submittedName>
        <fullName evidence="1">Uncharacterized protein</fullName>
    </submittedName>
</protein>
<dbReference type="OrthoDB" id="10379865at2759"/>
<keyword evidence="2" id="KW-1185">Reference proteome</keyword>
<evidence type="ECO:0000313" key="1">
    <source>
        <dbReference type="EMBL" id="PON88587.1"/>
    </source>
</evidence>
<organism evidence="1 2">
    <name type="scientific">Trema orientale</name>
    <name type="common">Charcoal tree</name>
    <name type="synonym">Celtis orientalis</name>
    <dbReference type="NCBI Taxonomy" id="63057"/>
    <lineage>
        <taxon>Eukaryota</taxon>
        <taxon>Viridiplantae</taxon>
        <taxon>Streptophyta</taxon>
        <taxon>Embryophyta</taxon>
        <taxon>Tracheophyta</taxon>
        <taxon>Spermatophyta</taxon>
        <taxon>Magnoliopsida</taxon>
        <taxon>eudicotyledons</taxon>
        <taxon>Gunneridae</taxon>
        <taxon>Pentapetalae</taxon>
        <taxon>rosids</taxon>
        <taxon>fabids</taxon>
        <taxon>Rosales</taxon>
        <taxon>Cannabaceae</taxon>
        <taxon>Trema</taxon>
    </lineage>
</organism>
<comment type="caution">
    <text evidence="1">The sequence shown here is derived from an EMBL/GenBank/DDBJ whole genome shotgun (WGS) entry which is preliminary data.</text>
</comment>
<gene>
    <name evidence="1" type="ORF">TorRG33x02_156520</name>
</gene>
<evidence type="ECO:0000313" key="2">
    <source>
        <dbReference type="Proteomes" id="UP000237000"/>
    </source>
</evidence>
<name>A0A2P5ESS4_TREOI</name>
<dbReference type="Proteomes" id="UP000237000">
    <property type="component" value="Unassembled WGS sequence"/>
</dbReference>
<proteinExistence type="predicted"/>